<evidence type="ECO:0000256" key="7">
    <source>
        <dbReference type="ARBA" id="ARBA00023288"/>
    </source>
</evidence>
<name>A0A7S1TV38_9STRA</name>
<protein>
    <recommendedName>
        <fullName evidence="10">Palmitoyltransferase</fullName>
        <ecNumber evidence="10">2.3.1.225</ecNumber>
    </recommendedName>
</protein>
<feature type="transmembrane region" description="Helical" evidence="10">
    <location>
        <begin position="132"/>
        <end position="158"/>
    </location>
</feature>
<comment type="similarity">
    <text evidence="10">Belongs to the DHHC palmitoyltransferase family.</text>
</comment>
<feature type="compositionally biased region" description="Basic and acidic residues" evidence="11">
    <location>
        <begin position="284"/>
        <end position="305"/>
    </location>
</feature>
<dbReference type="PROSITE" id="PS50216">
    <property type="entry name" value="DHHC"/>
    <property type="match status" value="1"/>
</dbReference>
<feature type="transmembrane region" description="Helical" evidence="10">
    <location>
        <begin position="12"/>
        <end position="33"/>
    </location>
</feature>
<proteinExistence type="inferred from homology"/>
<keyword evidence="2 10" id="KW-0808">Transferase</keyword>
<dbReference type="AlphaFoldDB" id="A0A7S1TV38"/>
<feature type="compositionally biased region" description="Low complexity" evidence="11">
    <location>
        <begin position="261"/>
        <end position="279"/>
    </location>
</feature>
<keyword evidence="8 10" id="KW-0012">Acyltransferase</keyword>
<evidence type="ECO:0000313" key="13">
    <source>
        <dbReference type="EMBL" id="CAD9248103.1"/>
    </source>
</evidence>
<evidence type="ECO:0000259" key="12">
    <source>
        <dbReference type="Pfam" id="PF01529"/>
    </source>
</evidence>
<dbReference type="InterPro" id="IPR039859">
    <property type="entry name" value="PFA4/ZDH16/20/ERF2-like"/>
</dbReference>
<comment type="domain">
    <text evidence="10">The DHHC domain is required for palmitoyltransferase activity.</text>
</comment>
<evidence type="ECO:0000256" key="3">
    <source>
        <dbReference type="ARBA" id="ARBA00022692"/>
    </source>
</evidence>
<feature type="transmembrane region" description="Helical" evidence="10">
    <location>
        <begin position="178"/>
        <end position="203"/>
    </location>
</feature>
<dbReference type="InterPro" id="IPR001594">
    <property type="entry name" value="Palmitoyltrfase_DHHC"/>
</dbReference>
<evidence type="ECO:0000256" key="6">
    <source>
        <dbReference type="ARBA" id="ARBA00023139"/>
    </source>
</evidence>
<dbReference type="GO" id="GO:0005794">
    <property type="term" value="C:Golgi apparatus"/>
    <property type="evidence" value="ECO:0007669"/>
    <property type="project" value="TreeGrafter"/>
</dbReference>
<comment type="subcellular location">
    <subcellularLocation>
        <location evidence="1">Endomembrane system</location>
        <topology evidence="1">Multi-pass membrane protein</topology>
    </subcellularLocation>
</comment>
<dbReference type="GO" id="GO:0019706">
    <property type="term" value="F:protein-cysteine S-palmitoyltransferase activity"/>
    <property type="evidence" value="ECO:0007669"/>
    <property type="project" value="UniProtKB-EC"/>
</dbReference>
<dbReference type="EMBL" id="HBGJ01010416">
    <property type="protein sequence ID" value="CAD9248103.1"/>
    <property type="molecule type" value="Transcribed_RNA"/>
</dbReference>
<evidence type="ECO:0000256" key="11">
    <source>
        <dbReference type="SAM" id="MobiDB-lite"/>
    </source>
</evidence>
<dbReference type="PANTHER" id="PTHR22883:SF43">
    <property type="entry name" value="PALMITOYLTRANSFERASE APP"/>
    <property type="match status" value="1"/>
</dbReference>
<evidence type="ECO:0000256" key="10">
    <source>
        <dbReference type="RuleBase" id="RU079119"/>
    </source>
</evidence>
<dbReference type="EC" id="2.3.1.225" evidence="10"/>
<feature type="region of interest" description="Disordered" evidence="11">
    <location>
        <begin position="261"/>
        <end position="340"/>
    </location>
</feature>
<dbReference type="Pfam" id="PF01529">
    <property type="entry name" value="DHHC"/>
    <property type="match status" value="1"/>
</dbReference>
<evidence type="ECO:0000256" key="9">
    <source>
        <dbReference type="ARBA" id="ARBA00048048"/>
    </source>
</evidence>
<dbReference type="PANTHER" id="PTHR22883">
    <property type="entry name" value="ZINC FINGER DHHC DOMAIN CONTAINING PROTEIN"/>
    <property type="match status" value="1"/>
</dbReference>
<feature type="transmembrane region" description="Helical" evidence="10">
    <location>
        <begin position="39"/>
        <end position="57"/>
    </location>
</feature>
<sequence length="340" mass="37164">MFGGSDDFGTFLLSNLLIMVPTFVFMFQVVTYLSTAAKVVIFLFTIGLFALSMFLLWKTAMTDPGIITPTPAFVRPAPPANADFGPAGYRFCETCNHYRPPRAKHCSVCNTCVLRFDHHCPWVGNCIGIRNYIYFFAFVTTILVLCTLELAVSAYVLFAEVAVADNDIFLDALADGMAARPGAAAVFIVSFLLLWCLLSLWLYHLRLLSIGQTTNEAVRGIFDFRDNPNDHGCMNNIKHVFMTKVPPSVLPPLEELVVPCTPGAAPGRSSRGRGNSYRSIDIPGEPKRDDAAMESKNGEAPRDSGSDAGDILPRRSMSGTSSASGWDEQPGVRMTPGARD</sequence>
<organism evidence="13">
    <name type="scientific">Phaeomonas parva</name>
    <dbReference type="NCBI Taxonomy" id="124430"/>
    <lineage>
        <taxon>Eukaryota</taxon>
        <taxon>Sar</taxon>
        <taxon>Stramenopiles</taxon>
        <taxon>Ochrophyta</taxon>
        <taxon>Pinguiophyceae</taxon>
        <taxon>Pinguiochrysidales</taxon>
        <taxon>Pinguiochrysidaceae</taxon>
        <taxon>Phaeomonas</taxon>
    </lineage>
</organism>
<evidence type="ECO:0000256" key="8">
    <source>
        <dbReference type="ARBA" id="ARBA00023315"/>
    </source>
</evidence>
<keyword evidence="4 10" id="KW-1133">Transmembrane helix</keyword>
<keyword evidence="3 10" id="KW-0812">Transmembrane</keyword>
<reference evidence="13" key="1">
    <citation type="submission" date="2021-01" db="EMBL/GenBank/DDBJ databases">
        <authorList>
            <person name="Corre E."/>
            <person name="Pelletier E."/>
            <person name="Niang G."/>
            <person name="Scheremetjew M."/>
            <person name="Finn R."/>
            <person name="Kale V."/>
            <person name="Holt S."/>
            <person name="Cochrane G."/>
            <person name="Meng A."/>
            <person name="Brown T."/>
            <person name="Cohen L."/>
        </authorList>
    </citation>
    <scope>NUCLEOTIDE SEQUENCE</scope>
    <source>
        <strain evidence="13">CCMP2877</strain>
    </source>
</reference>
<keyword evidence="7" id="KW-0449">Lipoprotein</keyword>
<dbReference type="GO" id="GO:0006612">
    <property type="term" value="P:protein targeting to membrane"/>
    <property type="evidence" value="ECO:0007669"/>
    <property type="project" value="TreeGrafter"/>
</dbReference>
<evidence type="ECO:0000256" key="5">
    <source>
        <dbReference type="ARBA" id="ARBA00023136"/>
    </source>
</evidence>
<keyword evidence="6" id="KW-0564">Palmitate</keyword>
<evidence type="ECO:0000256" key="1">
    <source>
        <dbReference type="ARBA" id="ARBA00004127"/>
    </source>
</evidence>
<gene>
    <name evidence="13" type="ORF">PPAR1163_LOCUS6462</name>
</gene>
<evidence type="ECO:0000256" key="2">
    <source>
        <dbReference type="ARBA" id="ARBA00022679"/>
    </source>
</evidence>
<accession>A0A7S1TV38</accession>
<evidence type="ECO:0000256" key="4">
    <source>
        <dbReference type="ARBA" id="ARBA00022989"/>
    </source>
</evidence>
<keyword evidence="5 10" id="KW-0472">Membrane</keyword>
<feature type="domain" description="Palmitoyltransferase DHHC" evidence="12">
    <location>
        <begin position="89"/>
        <end position="219"/>
    </location>
</feature>
<comment type="catalytic activity">
    <reaction evidence="9 10">
        <text>L-cysteinyl-[protein] + hexadecanoyl-CoA = S-hexadecanoyl-L-cysteinyl-[protein] + CoA</text>
        <dbReference type="Rhea" id="RHEA:36683"/>
        <dbReference type="Rhea" id="RHEA-COMP:10131"/>
        <dbReference type="Rhea" id="RHEA-COMP:11032"/>
        <dbReference type="ChEBI" id="CHEBI:29950"/>
        <dbReference type="ChEBI" id="CHEBI:57287"/>
        <dbReference type="ChEBI" id="CHEBI:57379"/>
        <dbReference type="ChEBI" id="CHEBI:74151"/>
        <dbReference type="EC" id="2.3.1.225"/>
    </reaction>
</comment>
<dbReference type="GO" id="GO:0005783">
    <property type="term" value="C:endoplasmic reticulum"/>
    <property type="evidence" value="ECO:0007669"/>
    <property type="project" value="TreeGrafter"/>
</dbReference>